<reference evidence="2 3" key="2">
    <citation type="submission" date="2020-03" db="EMBL/GenBank/DDBJ databases">
        <authorList>
            <person name="Ichikawa N."/>
            <person name="Kimura A."/>
            <person name="Kitahashi Y."/>
            <person name="Uohara A."/>
        </authorList>
    </citation>
    <scope>NUCLEOTIDE SEQUENCE [LARGE SCALE GENOMIC DNA]</scope>
    <source>
        <strain evidence="2 3">NBRC 105367</strain>
    </source>
</reference>
<dbReference type="KEGG" id="psuu:Psuf_010220"/>
<feature type="region of interest" description="Disordered" evidence="1">
    <location>
        <begin position="1"/>
        <end position="39"/>
    </location>
</feature>
<keyword evidence="3" id="KW-1185">Reference proteome</keyword>
<accession>A0A6F8YCF8</accession>
<reference evidence="2 3" key="1">
    <citation type="submission" date="2020-03" db="EMBL/GenBank/DDBJ databases">
        <title>Whole genome shotgun sequence of Phytohabitans suffuscus NBRC 105367.</title>
        <authorList>
            <person name="Komaki H."/>
            <person name="Tamura T."/>
        </authorList>
    </citation>
    <scope>NUCLEOTIDE SEQUENCE [LARGE SCALE GENOMIC DNA]</scope>
    <source>
        <strain evidence="2 3">NBRC 105367</strain>
    </source>
</reference>
<evidence type="ECO:0000313" key="2">
    <source>
        <dbReference type="EMBL" id="BCB83709.1"/>
    </source>
</evidence>
<name>A0A6F8YCF8_9ACTN</name>
<proteinExistence type="predicted"/>
<dbReference type="AlphaFoldDB" id="A0A6F8YCF8"/>
<organism evidence="2 3">
    <name type="scientific">Phytohabitans suffuscus</name>
    <dbReference type="NCBI Taxonomy" id="624315"/>
    <lineage>
        <taxon>Bacteria</taxon>
        <taxon>Bacillati</taxon>
        <taxon>Actinomycetota</taxon>
        <taxon>Actinomycetes</taxon>
        <taxon>Micromonosporales</taxon>
        <taxon>Micromonosporaceae</taxon>
    </lineage>
</organism>
<dbReference type="Proteomes" id="UP000503011">
    <property type="component" value="Chromosome"/>
</dbReference>
<sequence length="123" mass="12891">MTPNKRSPATYVALSRREQSPAFSLSNADDRPPAPRSGATAAIQVGAGNSNQWHRKGSKSAQQTTLTSVFVVSAGQGLVPCRVDTEVVLQLPPTALNCVEPQVSDIETVTSLPQPLPGLLLGS</sequence>
<dbReference type="EMBL" id="AP022871">
    <property type="protein sequence ID" value="BCB83709.1"/>
    <property type="molecule type" value="Genomic_DNA"/>
</dbReference>
<evidence type="ECO:0000256" key="1">
    <source>
        <dbReference type="SAM" id="MobiDB-lite"/>
    </source>
</evidence>
<gene>
    <name evidence="2" type="ORF">Psuf_010220</name>
</gene>
<protein>
    <submittedName>
        <fullName evidence="2">Uncharacterized protein</fullName>
    </submittedName>
</protein>
<evidence type="ECO:0000313" key="3">
    <source>
        <dbReference type="Proteomes" id="UP000503011"/>
    </source>
</evidence>